<dbReference type="EMBL" id="ALQA01000011">
    <property type="protein sequence ID" value="EJZ11003.1"/>
    <property type="molecule type" value="Genomic_DNA"/>
</dbReference>
<evidence type="ECO:0000256" key="1">
    <source>
        <dbReference type="SAM" id="MobiDB-lite"/>
    </source>
</evidence>
<evidence type="ECO:0000313" key="2">
    <source>
        <dbReference type="EMBL" id="EJZ11003.1"/>
    </source>
</evidence>
<organism evidence="2 3">
    <name type="scientific">Mycolicibacterium vaccae ATCC 25954</name>
    <dbReference type="NCBI Taxonomy" id="1194972"/>
    <lineage>
        <taxon>Bacteria</taxon>
        <taxon>Bacillati</taxon>
        <taxon>Actinomycetota</taxon>
        <taxon>Actinomycetes</taxon>
        <taxon>Mycobacteriales</taxon>
        <taxon>Mycobacteriaceae</taxon>
        <taxon>Mycolicibacterium</taxon>
    </lineage>
</organism>
<protein>
    <submittedName>
        <fullName evidence="2">Uncharacterized protein</fullName>
    </submittedName>
</protein>
<reference evidence="2 3" key="1">
    <citation type="journal article" date="2012" name="J. Bacteriol.">
        <title>Complete Genome Sequence of Mycobacterium vaccae Type Strain ATCC 25954.</title>
        <authorList>
            <person name="Ho Y.S."/>
            <person name="Adroub S.A."/>
            <person name="Abadi M."/>
            <person name="Al Alwan B."/>
            <person name="Alkhateeb R."/>
            <person name="Gao G."/>
            <person name="Ragab A."/>
            <person name="Ali S."/>
            <person name="van Soolingen D."/>
            <person name="Bitter W."/>
            <person name="Pain A."/>
            <person name="Abdallah A.M."/>
        </authorList>
    </citation>
    <scope>NUCLEOTIDE SEQUENCE [LARGE SCALE GENOMIC DNA]</scope>
    <source>
        <strain evidence="2 3">ATCC 25954</strain>
    </source>
</reference>
<dbReference type="Proteomes" id="UP000006072">
    <property type="component" value="Unassembled WGS sequence"/>
</dbReference>
<gene>
    <name evidence="2" type="ORF">MVAC_07356</name>
</gene>
<sequence length="51" mass="5412">MNSTLARDSVPTDPPERLTPAEVPERLVPEDVPEMPPGPSTTPDPGPAHRG</sequence>
<dbReference type="PATRIC" id="fig|1194972.3.peg.1482"/>
<accession>K0V869</accession>
<evidence type="ECO:0000313" key="3">
    <source>
        <dbReference type="Proteomes" id="UP000006072"/>
    </source>
</evidence>
<feature type="region of interest" description="Disordered" evidence="1">
    <location>
        <begin position="1"/>
        <end position="51"/>
    </location>
</feature>
<name>K0V869_MYCVA</name>
<feature type="compositionally biased region" description="Pro residues" evidence="1">
    <location>
        <begin position="34"/>
        <end position="51"/>
    </location>
</feature>
<proteinExistence type="predicted"/>
<comment type="caution">
    <text evidence="2">The sequence shown here is derived from an EMBL/GenBank/DDBJ whole genome shotgun (WGS) entry which is preliminary data.</text>
</comment>
<keyword evidence="3" id="KW-1185">Reference proteome</keyword>
<dbReference type="AlphaFoldDB" id="K0V869"/>
<dbReference type="RefSeq" id="WP_003929700.1">
    <property type="nucleotide sequence ID" value="NZ_JH814687.1"/>
</dbReference>
<dbReference type="HOGENOM" id="CLU_3101190_0_0_11"/>